<keyword evidence="2" id="KW-1185">Reference proteome</keyword>
<evidence type="ECO:0000313" key="2">
    <source>
        <dbReference type="Proteomes" id="UP001176940"/>
    </source>
</evidence>
<name>A0ABN9L8R1_9NEOB</name>
<accession>A0ABN9L8R1</accession>
<evidence type="ECO:0008006" key="3">
    <source>
        <dbReference type="Google" id="ProtNLM"/>
    </source>
</evidence>
<dbReference type="PANTHER" id="PTHR33395">
    <property type="entry name" value="TRANSCRIPTASE, PUTATIVE-RELATED-RELATED"/>
    <property type="match status" value="1"/>
</dbReference>
<dbReference type="EMBL" id="CAUEEQ010009106">
    <property type="protein sequence ID" value="CAJ0933133.1"/>
    <property type="molecule type" value="Genomic_DNA"/>
</dbReference>
<sequence>MENSPNGKLPTRKIPHTEICPHGKLPIASSQSFRSMIFEVKDSIITRSGPQDWRIANVVPIFKKGTKIELGNYRLVSLTSTVGKILRDAMLEYLKRNSLMTQYQHRFTRDRSCHTNLISFYEEKRLKKRSRLLLRRLPQTRNTRVNGLHLLQNLIQLKLQTGQREFRFLQCPFNSLLMVVNLKECPKFQRKTGVHSLLARMIGRLLQLLKHRSGGTTNLSSLAVVLYLPSSSVIDATTPQSLVMRPDRCRKSSNCSMVRCLDIPAGHQLKSACVSYATIRDVLDSRNQDSIITRSGPQDWRIANVVPIFKKGTKIELGNYRLVSLTSTVGKILRDAMLEYLKRNSLMTQYQHRFTRDRSCHTNLISFYEEKRLKKRSRLLLRRLPQTRNTRVNGLHLLQNLIQLKLQTGQREFRCLQCPFNSLLMVVNLKECPKFQRKTGVHSLLARMIGLLLQLLKHRSGIRKSLFPAFIIPLFNS</sequence>
<protein>
    <recommendedName>
        <fullName evidence="3">Reverse transcriptase domain-containing protein</fullName>
    </recommendedName>
</protein>
<dbReference type="Proteomes" id="UP001176940">
    <property type="component" value="Unassembled WGS sequence"/>
</dbReference>
<evidence type="ECO:0000313" key="1">
    <source>
        <dbReference type="EMBL" id="CAJ0933133.1"/>
    </source>
</evidence>
<reference evidence="1" key="1">
    <citation type="submission" date="2023-07" db="EMBL/GenBank/DDBJ databases">
        <authorList>
            <person name="Stuckert A."/>
        </authorList>
    </citation>
    <scope>NUCLEOTIDE SEQUENCE</scope>
</reference>
<proteinExistence type="predicted"/>
<gene>
    <name evidence="1" type="ORF">RIMI_LOCUS5360665</name>
</gene>
<dbReference type="PANTHER" id="PTHR33395:SF22">
    <property type="entry name" value="REVERSE TRANSCRIPTASE DOMAIN-CONTAINING PROTEIN"/>
    <property type="match status" value="1"/>
</dbReference>
<comment type="caution">
    <text evidence="1">The sequence shown here is derived from an EMBL/GenBank/DDBJ whole genome shotgun (WGS) entry which is preliminary data.</text>
</comment>
<organism evidence="1 2">
    <name type="scientific">Ranitomeya imitator</name>
    <name type="common">mimic poison frog</name>
    <dbReference type="NCBI Taxonomy" id="111125"/>
    <lineage>
        <taxon>Eukaryota</taxon>
        <taxon>Metazoa</taxon>
        <taxon>Chordata</taxon>
        <taxon>Craniata</taxon>
        <taxon>Vertebrata</taxon>
        <taxon>Euteleostomi</taxon>
        <taxon>Amphibia</taxon>
        <taxon>Batrachia</taxon>
        <taxon>Anura</taxon>
        <taxon>Neobatrachia</taxon>
        <taxon>Hyloidea</taxon>
        <taxon>Dendrobatidae</taxon>
        <taxon>Dendrobatinae</taxon>
        <taxon>Ranitomeya</taxon>
    </lineage>
</organism>